<evidence type="ECO:0000256" key="6">
    <source>
        <dbReference type="SAM" id="Phobius"/>
    </source>
</evidence>
<evidence type="ECO:0000256" key="3">
    <source>
        <dbReference type="ARBA" id="ARBA00022692"/>
    </source>
</evidence>
<evidence type="ECO:0000256" key="5">
    <source>
        <dbReference type="ARBA" id="ARBA00023136"/>
    </source>
</evidence>
<evidence type="ECO:0000313" key="8">
    <source>
        <dbReference type="Proteomes" id="UP001249394"/>
    </source>
</evidence>
<sequence length="212" mass="21400">MDTTTLAAFLAVDLLLVFTPGADWAYAIAAGLRDRSVVPAVAGLIAGYAGYTLLAVAGLVVIVASSATLLTALTVAGAGYLVWLGWGVLRQPAALTAAEAEVGSAASGAGASRLRIVLKGAGISGLNPKALLLYFSLFPQFIDPAGGWPVATQTGLFGTLHMTVCAVVYLTVGVLARTVLSTRPSAALAVTRTSGALMIAIGGFLLLERLAG</sequence>
<gene>
    <name evidence="7" type="ORF">RI060_37135</name>
</gene>
<comment type="subcellular location">
    <subcellularLocation>
        <location evidence="1">Cell membrane</location>
        <topology evidence="1">Multi-pass membrane protein</topology>
    </subcellularLocation>
</comment>
<feature type="transmembrane region" description="Helical" evidence="6">
    <location>
        <begin position="69"/>
        <end position="89"/>
    </location>
</feature>
<reference evidence="7 8" key="1">
    <citation type="submission" date="2023-09" db="EMBL/GenBank/DDBJ databases">
        <title>The genome sequence of Streptomyces anthocyanicus.</title>
        <authorList>
            <person name="Mo P."/>
        </authorList>
    </citation>
    <scope>NUCLEOTIDE SEQUENCE [LARGE SCALE GENOMIC DNA]</scope>
    <source>
        <strain evidence="7 8">JCM 4387</strain>
    </source>
</reference>
<evidence type="ECO:0000313" key="7">
    <source>
        <dbReference type="EMBL" id="WND22640.1"/>
    </source>
</evidence>
<evidence type="ECO:0000256" key="2">
    <source>
        <dbReference type="ARBA" id="ARBA00022475"/>
    </source>
</evidence>
<feature type="transmembrane region" description="Helical" evidence="6">
    <location>
        <begin position="187"/>
        <end position="207"/>
    </location>
</feature>
<keyword evidence="8" id="KW-1185">Reference proteome</keyword>
<evidence type="ECO:0000256" key="1">
    <source>
        <dbReference type="ARBA" id="ARBA00004651"/>
    </source>
</evidence>
<name>A0ABY9UIF1_STRVL</name>
<feature type="transmembrane region" description="Helical" evidence="6">
    <location>
        <begin position="155"/>
        <end position="175"/>
    </location>
</feature>
<dbReference type="Pfam" id="PF01810">
    <property type="entry name" value="LysE"/>
    <property type="match status" value="1"/>
</dbReference>
<protein>
    <submittedName>
        <fullName evidence="7">LysE family translocator</fullName>
    </submittedName>
</protein>
<feature type="transmembrane region" description="Helical" evidence="6">
    <location>
        <begin position="116"/>
        <end position="135"/>
    </location>
</feature>
<keyword evidence="3 6" id="KW-0812">Transmembrane</keyword>
<dbReference type="Proteomes" id="UP001249394">
    <property type="component" value="Chromosome"/>
</dbReference>
<keyword evidence="2" id="KW-1003">Cell membrane</keyword>
<dbReference type="PANTHER" id="PTHR30086:SF20">
    <property type="entry name" value="ARGININE EXPORTER PROTEIN ARGO-RELATED"/>
    <property type="match status" value="1"/>
</dbReference>
<feature type="transmembrane region" description="Helical" evidence="6">
    <location>
        <begin position="41"/>
        <end position="63"/>
    </location>
</feature>
<dbReference type="PANTHER" id="PTHR30086">
    <property type="entry name" value="ARGININE EXPORTER PROTEIN ARGO"/>
    <property type="match status" value="1"/>
</dbReference>
<keyword evidence="4 6" id="KW-1133">Transmembrane helix</keyword>
<proteinExistence type="predicted"/>
<evidence type="ECO:0000256" key="4">
    <source>
        <dbReference type="ARBA" id="ARBA00022989"/>
    </source>
</evidence>
<dbReference type="EMBL" id="CP134213">
    <property type="protein sequence ID" value="WND22640.1"/>
    <property type="molecule type" value="Genomic_DNA"/>
</dbReference>
<keyword evidence="5 6" id="KW-0472">Membrane</keyword>
<accession>A0ABY9UIF1</accession>
<organism evidence="7 8">
    <name type="scientific">Streptomyces violaceus</name>
    <name type="common">Streptomyces venezuelae</name>
    <dbReference type="NCBI Taxonomy" id="1936"/>
    <lineage>
        <taxon>Bacteria</taxon>
        <taxon>Bacillati</taxon>
        <taxon>Actinomycetota</taxon>
        <taxon>Actinomycetes</taxon>
        <taxon>Kitasatosporales</taxon>
        <taxon>Streptomycetaceae</taxon>
        <taxon>Streptomyces</taxon>
    </lineage>
</organism>
<feature type="transmembrane region" description="Helical" evidence="6">
    <location>
        <begin position="6"/>
        <end position="29"/>
    </location>
</feature>
<dbReference type="InterPro" id="IPR001123">
    <property type="entry name" value="LeuE-type"/>
</dbReference>